<reference evidence="8" key="2">
    <citation type="submission" date="2025-09" db="UniProtKB">
        <authorList>
            <consortium name="Ensembl"/>
        </authorList>
    </citation>
    <scope>IDENTIFICATION</scope>
</reference>
<keyword evidence="9" id="KW-1185">Reference proteome</keyword>
<dbReference type="GO" id="GO:0003676">
    <property type="term" value="F:nucleic acid binding"/>
    <property type="evidence" value="ECO:0007669"/>
    <property type="project" value="InterPro"/>
</dbReference>
<evidence type="ECO:0000313" key="8">
    <source>
        <dbReference type="Ensembl" id="ENSNMLP00000007917.1"/>
    </source>
</evidence>
<name>A0A8C6SNF3_9GOBI</name>
<dbReference type="Gene3D" id="3.30.70.330">
    <property type="match status" value="1"/>
</dbReference>
<evidence type="ECO:0000256" key="4">
    <source>
        <dbReference type="ARBA" id="ARBA00022833"/>
    </source>
</evidence>
<dbReference type="SMART" id="SM00451">
    <property type="entry name" value="ZnF_U1"/>
    <property type="match status" value="1"/>
</dbReference>
<dbReference type="InterPro" id="IPR003604">
    <property type="entry name" value="Matrin/U1-like-C_Znf_C2H2"/>
</dbReference>
<keyword evidence="5" id="KW-0539">Nucleus</keyword>
<feature type="compositionally biased region" description="Acidic residues" evidence="6">
    <location>
        <begin position="125"/>
        <end position="140"/>
    </location>
</feature>
<evidence type="ECO:0000256" key="3">
    <source>
        <dbReference type="ARBA" id="ARBA00022771"/>
    </source>
</evidence>
<dbReference type="Proteomes" id="UP000694523">
    <property type="component" value="Unplaced"/>
</dbReference>
<feature type="compositionally biased region" description="Acidic residues" evidence="6">
    <location>
        <begin position="170"/>
        <end position="196"/>
    </location>
</feature>
<reference evidence="8" key="1">
    <citation type="submission" date="2025-08" db="UniProtKB">
        <authorList>
            <consortium name="Ensembl"/>
        </authorList>
    </citation>
    <scope>IDENTIFICATION</scope>
</reference>
<dbReference type="PROSITE" id="PS50171">
    <property type="entry name" value="ZF_MATRIN"/>
    <property type="match status" value="1"/>
</dbReference>
<feature type="domain" description="Matrin-type" evidence="7">
    <location>
        <begin position="220"/>
        <end position="251"/>
    </location>
</feature>
<evidence type="ECO:0000256" key="6">
    <source>
        <dbReference type="SAM" id="MobiDB-lite"/>
    </source>
</evidence>
<sequence>MCLSIPNVDYDEDDILKFVEPFGKVTKFFLHQIRRECFIEMSRSEEAESVTAYYRTHPLLFHGKRLTTYVSRKYRELRGSFVKPFLLVSFSRHVTKADDKRASKREKSPKTKPSDEPPAKKTRQEEEEERGEEGEEGEREEGEKKAEGEKEDVEEKEEGDEKAEETSKEPDEEEEAKAEGDEEREEEEEQREEASEEERHEASEDLTEEREEQEQVKMGYYCRVCSLFYSNEDAAKRSHCSSREHYDRLQVRDAQLLCSENTGSRFQ</sequence>
<keyword evidence="2" id="KW-0479">Metal-binding</keyword>
<evidence type="ECO:0000313" key="9">
    <source>
        <dbReference type="Proteomes" id="UP000694523"/>
    </source>
</evidence>
<protein>
    <recommendedName>
        <fullName evidence="7">Matrin-type domain-containing protein</fullName>
    </recommendedName>
</protein>
<dbReference type="InterPro" id="IPR000690">
    <property type="entry name" value="Matrin/U1-C_Znf_C2H2"/>
</dbReference>
<dbReference type="GO" id="GO:0008270">
    <property type="term" value="F:zinc ion binding"/>
    <property type="evidence" value="ECO:0007669"/>
    <property type="project" value="UniProtKB-KW"/>
</dbReference>
<evidence type="ECO:0000256" key="5">
    <source>
        <dbReference type="ARBA" id="ARBA00023242"/>
    </source>
</evidence>
<evidence type="ECO:0000256" key="2">
    <source>
        <dbReference type="ARBA" id="ARBA00022723"/>
    </source>
</evidence>
<evidence type="ECO:0000259" key="7">
    <source>
        <dbReference type="PROSITE" id="PS50171"/>
    </source>
</evidence>
<dbReference type="GO" id="GO:0005634">
    <property type="term" value="C:nucleus"/>
    <property type="evidence" value="ECO:0007669"/>
    <property type="project" value="UniProtKB-SubCell"/>
</dbReference>
<feature type="compositionally biased region" description="Acidic residues" evidence="6">
    <location>
        <begin position="149"/>
        <end position="163"/>
    </location>
</feature>
<evidence type="ECO:0000256" key="1">
    <source>
        <dbReference type="ARBA" id="ARBA00004123"/>
    </source>
</evidence>
<comment type="subcellular location">
    <subcellularLocation>
        <location evidence="1">Nucleus</location>
    </subcellularLocation>
</comment>
<proteinExistence type="predicted"/>
<accession>A0A8C6SNF3</accession>
<keyword evidence="3" id="KW-0863">Zinc-finger</keyword>
<dbReference type="InterPro" id="IPR035979">
    <property type="entry name" value="RBD_domain_sf"/>
</dbReference>
<dbReference type="Ensembl" id="ENSNMLT00000009005.1">
    <property type="protein sequence ID" value="ENSNMLP00000007917.1"/>
    <property type="gene ID" value="ENSNMLG00000005609.1"/>
</dbReference>
<feature type="region of interest" description="Disordered" evidence="6">
    <location>
        <begin position="97"/>
        <end position="215"/>
    </location>
</feature>
<feature type="compositionally biased region" description="Basic and acidic residues" evidence="6">
    <location>
        <begin position="97"/>
        <end position="124"/>
    </location>
</feature>
<dbReference type="AlphaFoldDB" id="A0A8C6SNF3"/>
<dbReference type="InterPro" id="IPR012677">
    <property type="entry name" value="Nucleotide-bd_a/b_plait_sf"/>
</dbReference>
<dbReference type="SUPFAM" id="SSF54928">
    <property type="entry name" value="RNA-binding domain, RBD"/>
    <property type="match status" value="1"/>
</dbReference>
<keyword evidence="4" id="KW-0862">Zinc</keyword>
<organism evidence="8 9">
    <name type="scientific">Neogobius melanostomus</name>
    <name type="common">round goby</name>
    <dbReference type="NCBI Taxonomy" id="47308"/>
    <lineage>
        <taxon>Eukaryota</taxon>
        <taxon>Metazoa</taxon>
        <taxon>Chordata</taxon>
        <taxon>Craniata</taxon>
        <taxon>Vertebrata</taxon>
        <taxon>Euteleostomi</taxon>
        <taxon>Actinopterygii</taxon>
        <taxon>Neopterygii</taxon>
        <taxon>Teleostei</taxon>
        <taxon>Neoteleostei</taxon>
        <taxon>Acanthomorphata</taxon>
        <taxon>Gobiaria</taxon>
        <taxon>Gobiiformes</taxon>
        <taxon>Gobioidei</taxon>
        <taxon>Gobiidae</taxon>
        <taxon>Benthophilinae</taxon>
        <taxon>Neogobiini</taxon>
        <taxon>Neogobius</taxon>
    </lineage>
</organism>